<dbReference type="RefSeq" id="WP_253798011.1">
    <property type="nucleotide sequence ID" value="NZ_BAAAUB010000026.1"/>
</dbReference>
<dbReference type="InterPro" id="IPR029069">
    <property type="entry name" value="HotDog_dom_sf"/>
</dbReference>
<dbReference type="Pfam" id="PF03756">
    <property type="entry name" value="AfsA"/>
    <property type="match status" value="2"/>
</dbReference>
<dbReference type="InterPro" id="IPR005509">
    <property type="entry name" value="AfsA_hotdog_dom"/>
</dbReference>
<accession>A0ABT1IYI2</accession>
<gene>
    <name evidence="2" type="ORF">FHR36_003345</name>
</gene>
<proteinExistence type="predicted"/>
<dbReference type="EMBL" id="JAMZDX010000003">
    <property type="protein sequence ID" value="MCP2310212.1"/>
    <property type="molecule type" value="Genomic_DNA"/>
</dbReference>
<dbReference type="NCBIfam" id="NF041195">
    <property type="entry name" value="ScbA_BarX_GamBu"/>
    <property type="match status" value="1"/>
</dbReference>
<feature type="domain" description="A-factor biosynthesis hotdog" evidence="1">
    <location>
        <begin position="216"/>
        <end position="315"/>
    </location>
</feature>
<evidence type="ECO:0000313" key="2">
    <source>
        <dbReference type="EMBL" id="MCP2310212.1"/>
    </source>
</evidence>
<organism evidence="2 3">
    <name type="scientific">Kitasatospora paracochleata</name>
    <dbReference type="NCBI Taxonomy" id="58354"/>
    <lineage>
        <taxon>Bacteria</taxon>
        <taxon>Bacillati</taxon>
        <taxon>Actinomycetota</taxon>
        <taxon>Actinomycetes</taxon>
        <taxon>Kitasatosporales</taxon>
        <taxon>Streptomycetaceae</taxon>
        <taxon>Kitasatospora</taxon>
    </lineage>
</organism>
<feature type="domain" description="A-factor biosynthesis hotdog" evidence="1">
    <location>
        <begin position="33"/>
        <end position="169"/>
    </location>
</feature>
<comment type="caution">
    <text evidence="2">The sequence shown here is derived from an EMBL/GenBank/DDBJ whole genome shotgun (WGS) entry which is preliminary data.</text>
</comment>
<keyword evidence="3" id="KW-1185">Reference proteome</keyword>
<dbReference type="InterPro" id="IPR047757">
    <property type="entry name" value="AfsA-like"/>
</dbReference>
<evidence type="ECO:0000259" key="1">
    <source>
        <dbReference type="Pfam" id="PF03756"/>
    </source>
</evidence>
<dbReference type="SUPFAM" id="SSF54637">
    <property type="entry name" value="Thioesterase/thiol ester dehydrase-isomerase"/>
    <property type="match status" value="1"/>
</dbReference>
<dbReference type="Proteomes" id="UP001206483">
    <property type="component" value="Unassembled WGS sequence"/>
</dbReference>
<sequence length="316" mass="34474">MSQTTVSSLHPVASHIDEAIRPSWLTTTVPREFVHRAAVAEVLLTGWRRRSERTFRVRAQWPRGHSYFTPLSGARHDPMLAAETIRQTGALLAHAEFDVPLGHHFLMWDLNLTADAEQLAVGAAPADLDLDITCTEIGRRAGRLSALHYEAVLHRGGATVATGSARFTCTTPEVYRRLRGARASAVPSAVPAEPVPAPNVGRIRPCDVVLGPAPDPGAWLLRFDPLHPVLFDHPGDHVPGMVLLEAARQAAFATLSSPDFVPVAVASAFHRYVEFDQPCRIEAERLPAEHPGTGRVRVRGRQDGREVLDVTITALV</sequence>
<protein>
    <recommendedName>
        <fullName evidence="1">A-factor biosynthesis hotdog domain-containing protein</fullName>
    </recommendedName>
</protein>
<name>A0ABT1IYI2_9ACTN</name>
<evidence type="ECO:0000313" key="3">
    <source>
        <dbReference type="Proteomes" id="UP001206483"/>
    </source>
</evidence>
<reference evidence="2 3" key="1">
    <citation type="submission" date="2022-06" db="EMBL/GenBank/DDBJ databases">
        <title>Sequencing the genomes of 1000 actinobacteria strains.</title>
        <authorList>
            <person name="Klenk H.-P."/>
        </authorList>
    </citation>
    <scope>NUCLEOTIDE SEQUENCE [LARGE SCALE GENOMIC DNA]</scope>
    <source>
        <strain evidence="2 3">DSM 41656</strain>
    </source>
</reference>